<protein>
    <submittedName>
        <fullName evidence="1">Uncharacterized protein</fullName>
    </submittedName>
</protein>
<dbReference type="Gene3D" id="3.30.420.40">
    <property type="match status" value="1"/>
</dbReference>
<evidence type="ECO:0000313" key="1">
    <source>
        <dbReference type="EMBL" id="CAK9194592.1"/>
    </source>
</evidence>
<proteinExistence type="predicted"/>
<dbReference type="SUPFAM" id="SSF53067">
    <property type="entry name" value="Actin-like ATPase domain"/>
    <property type="match status" value="2"/>
</dbReference>
<reference evidence="1" key="1">
    <citation type="submission" date="2024-02" db="EMBL/GenBank/DDBJ databases">
        <authorList>
            <consortium name="ELIXIR-Norway"/>
            <consortium name="Elixir Norway"/>
        </authorList>
    </citation>
    <scope>NUCLEOTIDE SEQUENCE</scope>
</reference>
<gene>
    <name evidence="1" type="ORF">CSSPTR1EN2_LOCUS2603</name>
</gene>
<dbReference type="EMBL" id="OZ019902">
    <property type="protein sequence ID" value="CAK9194592.1"/>
    <property type="molecule type" value="Genomic_DNA"/>
</dbReference>
<name>A0ABP0TEI6_9BRYO</name>
<organism evidence="1 2">
    <name type="scientific">Sphagnum troendelagicum</name>
    <dbReference type="NCBI Taxonomy" id="128251"/>
    <lineage>
        <taxon>Eukaryota</taxon>
        <taxon>Viridiplantae</taxon>
        <taxon>Streptophyta</taxon>
        <taxon>Embryophyta</taxon>
        <taxon>Bryophyta</taxon>
        <taxon>Sphagnophytina</taxon>
        <taxon>Sphagnopsida</taxon>
        <taxon>Sphagnales</taxon>
        <taxon>Sphagnaceae</taxon>
        <taxon>Sphagnum</taxon>
    </lineage>
</organism>
<keyword evidence="2" id="KW-1185">Reference proteome</keyword>
<dbReference type="Proteomes" id="UP001497512">
    <property type="component" value="Chromosome 10"/>
</dbReference>
<dbReference type="PANTHER" id="PTHR14187">
    <property type="entry name" value="ALPHA KINASE/ELONGATION FACTOR 2 KINASE"/>
    <property type="match status" value="1"/>
</dbReference>
<accession>A0ABP0TEI6</accession>
<dbReference type="InterPro" id="IPR043129">
    <property type="entry name" value="ATPase_NBD"/>
</dbReference>
<sequence>MMGSKHSVSEARVVVGLDFGTTYSGYAFAHKSRPRDIFTYYEWEGAPPKPYSKTASDIYYKPAGFVTANGNFQYSSWGYPALAEFQRDSVVAARTGRAHSSAVVGTYLTRFKLHLADMNAGPPLSASVLPEGVTVNRVISDYLRHIGAHVLKRVQETFGSQISMEYVQWCVTVPSIWSNNAKRQMKECMIDAGLVTTTTTGGGRGGRGDDRAIAPNEEKKIAAAASPHPLIMVLEPEAASCHCHRSINHLQLQQGDKLLVADVGGGTTDIVVQEWVGDKDNFRVKEVTRSTGGLCGGTSVDQRFVAILAEKIDCGDGGLTQYFQRFPTHKTSLLRHWVSIKCTFGAMAEEDPPNSSCDHEEEEFTDIQLNQQLALAWEEHEKRLGRKPREVYDEIHLSYADMKRIFDPVVEDILELIEIQLSQTMGGITAIFVVGGFAASPYLMGRIREAFCDRVQEIVVPPNPASAVCQGAVALALNPPGGGIVTRIARKTYGIEIMPDFVEGVDPLEYEVCVNGMKKCKNRMQVFVQKDAVVDVDQCVTKYFDVISNIMTIKLFSCDDETNPRYTTQDSCVMEGEIKINISQSHDLSQQNVGVQVSMYFGRSSIEVAALIQYNTETRRGRDGGGGSSGEVHQIEIPVTF</sequence>
<evidence type="ECO:0000313" key="2">
    <source>
        <dbReference type="Proteomes" id="UP001497512"/>
    </source>
</evidence>
<dbReference type="PANTHER" id="PTHR14187:SF5">
    <property type="entry name" value="HEAT SHOCK 70 KDA PROTEIN 12A"/>
    <property type="match status" value="1"/>
</dbReference>
<dbReference type="CDD" id="cd10229">
    <property type="entry name" value="ASKHA_NBD_HSP70_HSPA12"/>
    <property type="match status" value="1"/>
</dbReference>